<dbReference type="Proteomes" id="UP000182373">
    <property type="component" value="Chromosome"/>
</dbReference>
<accession>A0AAC9KFZ3</accession>
<evidence type="ECO:0000313" key="2">
    <source>
        <dbReference type="Proteomes" id="UP000182373"/>
    </source>
</evidence>
<name>A0AAC9KFZ3_9PROT</name>
<sequence length="86" mass="9758">MRRRSFGGQTLPSFSNRLSKKEVSVMSTLLHIDDLHRHLTLLPETLFQTGQTISRPILRAQWHVGEDGRPACRWVAATPPTSHATR</sequence>
<proteinExistence type="predicted"/>
<dbReference type="AlphaFoldDB" id="A0AAC9KFZ3"/>
<gene>
    <name evidence="1" type="ORF">GbCGDNIH9_8745</name>
</gene>
<protein>
    <submittedName>
        <fullName evidence="1">Uncharacterized protein</fullName>
    </submittedName>
</protein>
<dbReference type="EMBL" id="CP018191">
    <property type="protein sequence ID" value="APH55598.1"/>
    <property type="molecule type" value="Genomic_DNA"/>
</dbReference>
<evidence type="ECO:0000313" key="1">
    <source>
        <dbReference type="EMBL" id="APH55598.1"/>
    </source>
</evidence>
<reference evidence="2" key="1">
    <citation type="submission" date="2016-11" db="EMBL/GenBank/DDBJ databases">
        <title>Comparative genomic and phenotypic analysis of Granulibacter bethesdensis clinical isolates from patients with chronic granulomatous disease.</title>
        <authorList>
            <person name="Zarember K.A."/>
            <person name="Porcella S.F."/>
            <person name="Chu J."/>
            <person name="Ding L."/>
            <person name="Dahlstrom E."/>
            <person name="Barbian K."/>
            <person name="Martens C."/>
            <person name="Sykora L."/>
            <person name="Kramer S."/>
            <person name="Pettinato A.M."/>
            <person name="Hong H."/>
            <person name="Wald G."/>
            <person name="Berg L.J."/>
            <person name="Rogge L.S."/>
            <person name="Greenberg D.E."/>
            <person name="Falcone E.L."/>
            <person name="Neves J.F."/>
            <person name="Simoes M.J."/>
            <person name="Casal M."/>
            <person name="Rodriguez-Lopez F.C."/>
            <person name="Zelazny A."/>
            <person name="Gallin J.I."/>
            <person name="Holland S.M."/>
        </authorList>
    </citation>
    <scope>NUCLEOTIDE SEQUENCE [LARGE SCALE GENOMIC DNA]</scope>
    <source>
        <strain evidence="2">NIH9.1</strain>
    </source>
</reference>
<organism evidence="1 2">
    <name type="scientific">Granulibacter bethesdensis</name>
    <dbReference type="NCBI Taxonomy" id="364410"/>
    <lineage>
        <taxon>Bacteria</taxon>
        <taxon>Pseudomonadati</taxon>
        <taxon>Pseudomonadota</taxon>
        <taxon>Alphaproteobacteria</taxon>
        <taxon>Acetobacterales</taxon>
        <taxon>Acetobacteraceae</taxon>
        <taxon>Granulibacter</taxon>
    </lineage>
</organism>